<dbReference type="EMBL" id="CP117884">
    <property type="protein sequence ID" value="WDF82403.1"/>
    <property type="molecule type" value="Genomic_DNA"/>
</dbReference>
<dbReference type="RefSeq" id="WP_274259824.1">
    <property type="nucleotide sequence ID" value="NZ_CP117884.1"/>
</dbReference>
<evidence type="ECO:0000313" key="2">
    <source>
        <dbReference type="EMBL" id="WDF82403.1"/>
    </source>
</evidence>
<keyword evidence="1" id="KW-0732">Signal</keyword>
<dbReference type="Proteomes" id="UP001220377">
    <property type="component" value="Chromosome"/>
</dbReference>
<sequence>MTDHSFISSARLKIAAALAAAVMLAPVTVPAIGAVAAGDTPITRADLDKGALNLAHATLESDYDKAVKRQQSTAYSLLSNSVTAKYNNEVDQTKNTLAGLPNAIAAATTQDAVNVLAVSVQDAITKLTNETKTVTTAMETRTPLARTKLGVTVFNSQKKYNGLTSEQKNSPSGNAFRVAISAARAVAISSRQYPTPNEAAELMDSLTKLGNQATGTLTNDAQRVQTSLNRLNDLAKTTPVFLLNLSDYKNSQATISTVQKAINDGKANTAAEANLLISQINTSYNNLSNAIKRALSFTGVGTINYVPKYGIQVWTWDGKLVMMDNDKTKAKKLQHGTRWKIFGDIINQNGSRMYNLGGDQFIDANFIDYKANK</sequence>
<organism evidence="2 3">
    <name type="scientific">Lacticaseibacillus pabuli</name>
    <dbReference type="NCBI Taxonomy" id="3025672"/>
    <lineage>
        <taxon>Bacteria</taxon>
        <taxon>Bacillati</taxon>
        <taxon>Bacillota</taxon>
        <taxon>Bacilli</taxon>
        <taxon>Lactobacillales</taxon>
        <taxon>Lactobacillaceae</taxon>
        <taxon>Lacticaseibacillus</taxon>
    </lineage>
</organism>
<accession>A0ABY7WSK8</accession>
<proteinExistence type="predicted"/>
<feature type="signal peptide" evidence="1">
    <location>
        <begin position="1"/>
        <end position="31"/>
    </location>
</feature>
<protein>
    <submittedName>
        <fullName evidence="2">Uncharacterized protein</fullName>
    </submittedName>
</protein>
<gene>
    <name evidence="2" type="ORF">PQ472_11000</name>
</gene>
<feature type="chain" id="PRO_5045505119" evidence="1">
    <location>
        <begin position="32"/>
        <end position="373"/>
    </location>
</feature>
<evidence type="ECO:0000256" key="1">
    <source>
        <dbReference type="SAM" id="SignalP"/>
    </source>
</evidence>
<keyword evidence="3" id="KW-1185">Reference proteome</keyword>
<evidence type="ECO:0000313" key="3">
    <source>
        <dbReference type="Proteomes" id="UP001220377"/>
    </source>
</evidence>
<name>A0ABY7WSK8_9LACO</name>
<reference evidence="2 3" key="1">
    <citation type="submission" date="2023-02" db="EMBL/GenBank/DDBJ databases">
        <title>Genome sequence of Lacticaseibacillus sp. KACC 23028.</title>
        <authorList>
            <person name="Kim S."/>
            <person name="Heo J."/>
            <person name="Kwon S.-W."/>
        </authorList>
    </citation>
    <scope>NUCLEOTIDE SEQUENCE [LARGE SCALE GENOMIC DNA]</scope>
    <source>
        <strain evidence="2 3">KACC 23028</strain>
    </source>
</reference>